<sequence>MKIRYILFLLVMILGMSSCYDDKGNYSYDPKNDITVTFDASYFEAVLGETVKLSPKLTFAIDSNDVDLSYEWIFLGRKISDQRNLEWVVDTVVNYQSIYMNVIDNRTGVAYSGGISALLTSPYAKEAWVVLAKQNGKSVLSYIREKNEDDGSDYGKFTYEDVPDIYRLVNDEELGSEPVRVLEHFAGGGDLGNFWVLQNGGQGCVDLSGQDFTKDVLLNNIFLDGNLPTDFKPIDMIDMKWLTCVVNHDGKVYTRKKLTDQLYNSGYFIDRPLIFEGEEVDGSRFVLAPFAGLGFTVMYDKVNNRFLAISDLSKEVAGKVFKFAVDESAYAPDFARLNDLGTMEVLHTGYYEVNEGRGDQGYYSILRDRTTGNYYTHDFRVNEMKESANPSAFPVLQRQIDLSQVINGTSKNVFNVLRSWVFGKDFGTPYVLISKDNELWLYDRDAKLPVEKYYEFPQGQIITAIDSECVGSRRVAIGMQSGEFYVLDLTRKAVNGQKEKLLYASTHDFGEIVHIRYKVGYGNSWSF</sequence>
<accession>A0ABR7D5Q1</accession>
<dbReference type="Pfam" id="PF16407">
    <property type="entry name" value="PKD_2"/>
    <property type="match status" value="1"/>
</dbReference>
<organism evidence="1 2">
    <name type="scientific">Butyricimonas hominis</name>
    <dbReference type="NCBI Taxonomy" id="2763032"/>
    <lineage>
        <taxon>Bacteria</taxon>
        <taxon>Pseudomonadati</taxon>
        <taxon>Bacteroidota</taxon>
        <taxon>Bacteroidia</taxon>
        <taxon>Bacteroidales</taxon>
        <taxon>Odoribacteraceae</taxon>
        <taxon>Butyricimonas</taxon>
    </lineage>
</organism>
<dbReference type="RefSeq" id="WP_176555162.1">
    <property type="nucleotide sequence ID" value="NZ_JACOOH010000009.1"/>
</dbReference>
<dbReference type="PROSITE" id="PS51257">
    <property type="entry name" value="PROKAR_LIPOPROTEIN"/>
    <property type="match status" value="1"/>
</dbReference>
<gene>
    <name evidence="1" type="ORF">H8S64_19380</name>
</gene>
<evidence type="ECO:0000313" key="2">
    <source>
        <dbReference type="Proteomes" id="UP000646484"/>
    </source>
</evidence>
<comment type="caution">
    <text evidence="1">The sequence shown here is derived from an EMBL/GenBank/DDBJ whole genome shotgun (WGS) entry which is preliminary data.</text>
</comment>
<dbReference type="EMBL" id="JACOOH010000009">
    <property type="protein sequence ID" value="MBC5623263.1"/>
    <property type="molecule type" value="Genomic_DNA"/>
</dbReference>
<dbReference type="Proteomes" id="UP000646484">
    <property type="component" value="Unassembled WGS sequence"/>
</dbReference>
<keyword evidence="2" id="KW-1185">Reference proteome</keyword>
<reference evidence="1 2" key="1">
    <citation type="submission" date="2020-08" db="EMBL/GenBank/DDBJ databases">
        <title>Genome public.</title>
        <authorList>
            <person name="Liu C."/>
            <person name="Sun Q."/>
        </authorList>
    </citation>
    <scope>NUCLEOTIDE SEQUENCE [LARGE SCALE GENOMIC DNA]</scope>
    <source>
        <strain evidence="1 2">NSJ-56</strain>
    </source>
</reference>
<proteinExistence type="predicted"/>
<evidence type="ECO:0008006" key="3">
    <source>
        <dbReference type="Google" id="ProtNLM"/>
    </source>
</evidence>
<protein>
    <recommendedName>
        <fullName evidence="3">PKD-like family protein</fullName>
    </recommendedName>
</protein>
<dbReference type="InterPro" id="IPR032183">
    <property type="entry name" value="PKD-like"/>
</dbReference>
<name>A0ABR7D5Q1_9BACT</name>
<evidence type="ECO:0000313" key="1">
    <source>
        <dbReference type="EMBL" id="MBC5623263.1"/>
    </source>
</evidence>